<dbReference type="InterPro" id="IPR035906">
    <property type="entry name" value="MetI-like_sf"/>
</dbReference>
<dbReference type="PROSITE" id="PS50928">
    <property type="entry name" value="ABC_TM1"/>
    <property type="match status" value="1"/>
</dbReference>
<dbReference type="Gene3D" id="1.10.3720.10">
    <property type="entry name" value="MetI-like"/>
    <property type="match status" value="1"/>
</dbReference>
<evidence type="ECO:0000313" key="10">
    <source>
        <dbReference type="Proteomes" id="UP000653578"/>
    </source>
</evidence>
<dbReference type="CDD" id="cd06261">
    <property type="entry name" value="TM_PBP2"/>
    <property type="match status" value="1"/>
</dbReference>
<evidence type="ECO:0000259" key="8">
    <source>
        <dbReference type="PROSITE" id="PS50928"/>
    </source>
</evidence>
<keyword evidence="2 7" id="KW-0813">Transport</keyword>
<feature type="transmembrane region" description="Helical" evidence="7">
    <location>
        <begin position="157"/>
        <end position="181"/>
    </location>
</feature>
<gene>
    <name evidence="9" type="ORF">GC096_17185</name>
</gene>
<dbReference type="EMBL" id="WHNY01000057">
    <property type="protein sequence ID" value="NOU65772.1"/>
    <property type="molecule type" value="Genomic_DNA"/>
</dbReference>
<evidence type="ECO:0000313" key="9">
    <source>
        <dbReference type="EMBL" id="NOU65772.1"/>
    </source>
</evidence>
<dbReference type="SUPFAM" id="SSF160964">
    <property type="entry name" value="MalF N-terminal region-like"/>
    <property type="match status" value="1"/>
</dbReference>
<dbReference type="RefSeq" id="WP_171631874.1">
    <property type="nucleotide sequence ID" value="NZ_WHNY01000057.1"/>
</dbReference>
<evidence type="ECO:0000256" key="2">
    <source>
        <dbReference type="ARBA" id="ARBA00022448"/>
    </source>
</evidence>
<evidence type="ECO:0000256" key="4">
    <source>
        <dbReference type="ARBA" id="ARBA00022692"/>
    </source>
</evidence>
<comment type="caution">
    <text evidence="9">The sequence shown here is derived from an EMBL/GenBank/DDBJ whole genome shotgun (WGS) entry which is preliminary data.</text>
</comment>
<dbReference type="InterPro" id="IPR051393">
    <property type="entry name" value="ABC_transporter_permease"/>
</dbReference>
<organism evidence="9 10">
    <name type="scientific">Paenibacillus plantarum</name>
    <dbReference type="NCBI Taxonomy" id="2654975"/>
    <lineage>
        <taxon>Bacteria</taxon>
        <taxon>Bacillati</taxon>
        <taxon>Bacillota</taxon>
        <taxon>Bacilli</taxon>
        <taxon>Bacillales</taxon>
        <taxon>Paenibacillaceae</taxon>
        <taxon>Paenibacillus</taxon>
    </lineage>
</organism>
<dbReference type="Proteomes" id="UP000653578">
    <property type="component" value="Unassembled WGS sequence"/>
</dbReference>
<feature type="transmembrane region" description="Helical" evidence="7">
    <location>
        <begin position="262"/>
        <end position="284"/>
    </location>
</feature>
<comment type="subcellular location">
    <subcellularLocation>
        <location evidence="1 7">Cell membrane</location>
        <topology evidence="1 7">Multi-pass membrane protein</topology>
    </subcellularLocation>
</comment>
<dbReference type="PANTHER" id="PTHR30193:SF1">
    <property type="entry name" value="ABC TRANSPORTER PERMEASE PROTEIN YESP-RELATED"/>
    <property type="match status" value="1"/>
</dbReference>
<evidence type="ECO:0000256" key="7">
    <source>
        <dbReference type="RuleBase" id="RU363032"/>
    </source>
</evidence>
<feature type="transmembrane region" description="Helical" evidence="7">
    <location>
        <begin position="76"/>
        <end position="97"/>
    </location>
</feature>
<reference evidence="9 10" key="1">
    <citation type="submission" date="2019-10" db="EMBL/GenBank/DDBJ databases">
        <title>Description of Paenibacillus humi sp. nov.</title>
        <authorList>
            <person name="Carlier A."/>
            <person name="Qi S."/>
        </authorList>
    </citation>
    <scope>NUCLEOTIDE SEQUENCE [LARGE SCALE GENOMIC DNA]</scope>
    <source>
        <strain evidence="9 10">LMG 31461</strain>
    </source>
</reference>
<keyword evidence="5 7" id="KW-1133">Transmembrane helix</keyword>
<feature type="transmembrane region" description="Helical" evidence="7">
    <location>
        <begin position="202"/>
        <end position="224"/>
    </location>
</feature>
<evidence type="ECO:0000256" key="5">
    <source>
        <dbReference type="ARBA" id="ARBA00022989"/>
    </source>
</evidence>
<feature type="transmembrane region" description="Helical" evidence="7">
    <location>
        <begin position="12"/>
        <end position="31"/>
    </location>
</feature>
<comment type="similarity">
    <text evidence="7">Belongs to the binding-protein-dependent transport system permease family.</text>
</comment>
<keyword evidence="6 7" id="KW-0472">Membrane</keyword>
<evidence type="ECO:0000256" key="6">
    <source>
        <dbReference type="ARBA" id="ARBA00023136"/>
    </source>
</evidence>
<dbReference type="InterPro" id="IPR000515">
    <property type="entry name" value="MetI-like"/>
</dbReference>
<keyword evidence="3" id="KW-1003">Cell membrane</keyword>
<keyword evidence="4 7" id="KW-0812">Transmembrane</keyword>
<dbReference type="PANTHER" id="PTHR30193">
    <property type="entry name" value="ABC TRANSPORTER PERMEASE PROTEIN"/>
    <property type="match status" value="1"/>
</dbReference>
<sequence length="300" mass="34084">MNVSLSKIAKRNVGLLYIMPWLVGFLVFQLYPFGASLMYSFTNYSITNIPKFVGLDNYVTMFTQDNNFYKSLSTTLAYVFISVPMKLIFALMVALLLNVKMKMVNLYRTLFYLPSILGGSVAVSILWRFLFMKEGMVNRFLDLLHLPAINWLGSPHVALFTLSLLSVWQFGSSMVLFLAGLKQVPAELYEAGRVDGASKFRMFFTITLPLITPIVFFNIIMQLVNAFQDFTGAFVVTNGGPMNSTYLFALKLYDEGFKFYKMGYASALSWVLFLLILVVTVIIFKTSKYWTYYEDGGGSK</sequence>
<protein>
    <submittedName>
        <fullName evidence="9">ABC transporter permease subunit</fullName>
    </submittedName>
</protein>
<dbReference type="SUPFAM" id="SSF161098">
    <property type="entry name" value="MetI-like"/>
    <property type="match status" value="1"/>
</dbReference>
<feature type="transmembrane region" description="Helical" evidence="7">
    <location>
        <begin position="109"/>
        <end position="130"/>
    </location>
</feature>
<evidence type="ECO:0000256" key="3">
    <source>
        <dbReference type="ARBA" id="ARBA00022475"/>
    </source>
</evidence>
<feature type="domain" description="ABC transmembrane type-1" evidence="8">
    <location>
        <begin position="72"/>
        <end position="283"/>
    </location>
</feature>
<proteinExistence type="inferred from homology"/>
<name>A0ABX1XBF8_9BACL</name>
<dbReference type="Pfam" id="PF00528">
    <property type="entry name" value="BPD_transp_1"/>
    <property type="match status" value="1"/>
</dbReference>
<keyword evidence="10" id="KW-1185">Reference proteome</keyword>
<evidence type="ECO:0000256" key="1">
    <source>
        <dbReference type="ARBA" id="ARBA00004651"/>
    </source>
</evidence>
<accession>A0ABX1XBF8</accession>